<dbReference type="Gene3D" id="1.10.3660.10">
    <property type="entry name" value="6-phosphogluconate dehydrogenase C-terminal like domain"/>
    <property type="match status" value="1"/>
</dbReference>
<keyword evidence="4" id="KW-1185">Reference proteome</keyword>
<dbReference type="Pfam" id="PF20463">
    <property type="entry name" value="PDH_C"/>
    <property type="match status" value="1"/>
</dbReference>
<dbReference type="GO" id="GO:0004665">
    <property type="term" value="F:prephenate dehydrogenase (NADP+) activity"/>
    <property type="evidence" value="ECO:0007669"/>
    <property type="project" value="InterPro"/>
</dbReference>
<keyword evidence="1" id="KW-0560">Oxidoreductase</keyword>
<dbReference type="InterPro" id="IPR003099">
    <property type="entry name" value="Prephen_DH"/>
</dbReference>
<dbReference type="FunFam" id="3.40.50.720:FF:000208">
    <property type="entry name" value="Prephenate dehydrogenase"/>
    <property type="match status" value="1"/>
</dbReference>
<dbReference type="InterPro" id="IPR046826">
    <property type="entry name" value="PDH_N"/>
</dbReference>
<dbReference type="SUPFAM" id="SSF48179">
    <property type="entry name" value="6-phosphogluconate dehydrogenase C-terminal domain-like"/>
    <property type="match status" value="1"/>
</dbReference>
<dbReference type="InterPro" id="IPR036291">
    <property type="entry name" value="NAD(P)-bd_dom_sf"/>
</dbReference>
<comment type="caution">
    <text evidence="3">The sequence shown here is derived from an EMBL/GenBank/DDBJ whole genome shotgun (WGS) entry which is preliminary data.</text>
</comment>
<dbReference type="Gene3D" id="3.40.50.720">
    <property type="entry name" value="NAD(P)-binding Rossmann-like Domain"/>
    <property type="match status" value="1"/>
</dbReference>
<dbReference type="SUPFAM" id="SSF51735">
    <property type="entry name" value="NAD(P)-binding Rossmann-fold domains"/>
    <property type="match status" value="1"/>
</dbReference>
<dbReference type="Pfam" id="PF02153">
    <property type="entry name" value="PDH_N"/>
    <property type="match status" value="1"/>
</dbReference>
<evidence type="ECO:0000256" key="1">
    <source>
        <dbReference type="ARBA" id="ARBA00023002"/>
    </source>
</evidence>
<dbReference type="GO" id="GO:0070403">
    <property type="term" value="F:NAD+ binding"/>
    <property type="evidence" value="ECO:0007669"/>
    <property type="project" value="InterPro"/>
</dbReference>
<dbReference type="InterPro" id="IPR046825">
    <property type="entry name" value="PDH_C"/>
</dbReference>
<dbReference type="PROSITE" id="PS51176">
    <property type="entry name" value="PDH_ADH"/>
    <property type="match status" value="1"/>
</dbReference>
<reference evidence="3 4" key="1">
    <citation type="submission" date="2018-06" db="EMBL/GenBank/DDBJ databases">
        <title>Genomic Encyclopedia of Type Strains, Phase IV (KMG-IV): sequencing the most valuable type-strain genomes for metagenomic binning, comparative biology and taxonomic classification.</title>
        <authorList>
            <person name="Goeker M."/>
        </authorList>
    </citation>
    <scope>NUCLEOTIDE SEQUENCE [LARGE SCALE GENOMIC DNA]</scope>
    <source>
        <strain evidence="3 4">DSM 25532</strain>
    </source>
</reference>
<protein>
    <submittedName>
        <fullName evidence="3">Prephenate dehydrogenase</fullName>
    </submittedName>
</protein>
<dbReference type="PANTHER" id="PTHR21363:SF0">
    <property type="entry name" value="PREPHENATE DEHYDROGENASE [NADP(+)]"/>
    <property type="match status" value="1"/>
</dbReference>
<dbReference type="InterPro" id="IPR008927">
    <property type="entry name" value="6-PGluconate_DH-like_C_sf"/>
</dbReference>
<dbReference type="Proteomes" id="UP000253426">
    <property type="component" value="Unassembled WGS sequence"/>
</dbReference>
<sequence length="293" mass="31564">MSIVNSRFPERVAILAPGLLGGSLLRALRERCEGIHLRVWARREEAAQQVGKAGIADLATTDLNEAVSGADFIVLCMPVEHMAAIARQLVKAPVSPGCVVTDVGSVKTSVVFALEQIFAASPLHFLGSHPMAGSEKAGFEVSRADLFEGASCLLTPTLLTDASALQVTRAVWEKVGCHLREISPEDHDRIVARVSHMPHLAAAVVTLAALHDHKDAASCIGNGFRDTTRVAAGDPELWRGIVAENRAEVLAALTEARDRFNELLAMLEKMDDKALRHFLHEAQLLRQSVPASP</sequence>
<organism evidence="3 4">
    <name type="scientific">Roseimicrobium gellanilyticum</name>
    <dbReference type="NCBI Taxonomy" id="748857"/>
    <lineage>
        <taxon>Bacteria</taxon>
        <taxon>Pseudomonadati</taxon>
        <taxon>Verrucomicrobiota</taxon>
        <taxon>Verrucomicrobiia</taxon>
        <taxon>Verrucomicrobiales</taxon>
        <taxon>Verrucomicrobiaceae</taxon>
        <taxon>Roseimicrobium</taxon>
    </lineage>
</organism>
<accession>A0A366HPY9</accession>
<feature type="domain" description="Prephenate/arogenate dehydrogenase" evidence="2">
    <location>
        <begin position="10"/>
        <end position="293"/>
    </location>
</feature>
<proteinExistence type="predicted"/>
<dbReference type="GO" id="GO:0006571">
    <property type="term" value="P:tyrosine biosynthetic process"/>
    <property type="evidence" value="ECO:0007669"/>
    <property type="project" value="InterPro"/>
</dbReference>
<dbReference type="InterPro" id="IPR050812">
    <property type="entry name" value="Preph/Arog_dehydrog"/>
</dbReference>
<dbReference type="EMBL" id="QNRR01000004">
    <property type="protein sequence ID" value="RBP44530.1"/>
    <property type="molecule type" value="Genomic_DNA"/>
</dbReference>
<evidence type="ECO:0000313" key="4">
    <source>
        <dbReference type="Proteomes" id="UP000253426"/>
    </source>
</evidence>
<dbReference type="GO" id="GO:0008977">
    <property type="term" value="F:prephenate dehydrogenase (NAD+) activity"/>
    <property type="evidence" value="ECO:0007669"/>
    <property type="project" value="InterPro"/>
</dbReference>
<dbReference type="AlphaFoldDB" id="A0A366HPY9"/>
<evidence type="ECO:0000259" key="2">
    <source>
        <dbReference type="PROSITE" id="PS51176"/>
    </source>
</evidence>
<gene>
    <name evidence="3" type="ORF">DES53_104351</name>
</gene>
<evidence type="ECO:0000313" key="3">
    <source>
        <dbReference type="EMBL" id="RBP44530.1"/>
    </source>
</evidence>
<dbReference type="PANTHER" id="PTHR21363">
    <property type="entry name" value="PREPHENATE DEHYDROGENASE"/>
    <property type="match status" value="1"/>
</dbReference>
<name>A0A366HPY9_9BACT</name>